<dbReference type="OrthoDB" id="114943at2"/>
<dbReference type="GO" id="GO:0006788">
    <property type="term" value="P:heme oxidation"/>
    <property type="evidence" value="ECO:0007669"/>
    <property type="project" value="InterPro"/>
</dbReference>
<dbReference type="CDD" id="cd19166">
    <property type="entry name" value="HemeO-bac"/>
    <property type="match status" value="1"/>
</dbReference>
<dbReference type="Gene3D" id="1.20.910.10">
    <property type="entry name" value="Heme oxygenase-like"/>
    <property type="match status" value="1"/>
</dbReference>
<dbReference type="Pfam" id="PF01126">
    <property type="entry name" value="Heme_oxygenase"/>
    <property type="match status" value="1"/>
</dbReference>
<accession>A0A4U1CPA2</accession>
<evidence type="ECO:0000313" key="1">
    <source>
        <dbReference type="EMBL" id="TKC09881.1"/>
    </source>
</evidence>
<dbReference type="AlphaFoldDB" id="A0A4U1CPA2"/>
<reference evidence="1 2" key="1">
    <citation type="submission" date="2019-04" db="EMBL/GenBank/DDBJ databases">
        <title>Pedobacter sp. RP-3-22 sp. nov., isolated from Arctic soil.</title>
        <authorList>
            <person name="Dahal R.H."/>
            <person name="Kim D.-U."/>
        </authorList>
    </citation>
    <scope>NUCLEOTIDE SEQUENCE [LARGE SCALE GENOMIC DNA]</scope>
    <source>
        <strain evidence="1 2">RP-3-22</strain>
    </source>
</reference>
<gene>
    <name evidence="1" type="ORF">FA048_06610</name>
</gene>
<organism evidence="1 2">
    <name type="scientific">Pedobacter polaris</name>
    <dbReference type="NCBI Taxonomy" id="2571273"/>
    <lineage>
        <taxon>Bacteria</taxon>
        <taxon>Pseudomonadati</taxon>
        <taxon>Bacteroidota</taxon>
        <taxon>Sphingobacteriia</taxon>
        <taxon>Sphingobacteriales</taxon>
        <taxon>Sphingobacteriaceae</taxon>
        <taxon>Pedobacter</taxon>
    </lineage>
</organism>
<comment type="caution">
    <text evidence="1">The sequence shown here is derived from an EMBL/GenBank/DDBJ whole genome shotgun (WGS) entry which is preliminary data.</text>
</comment>
<dbReference type="InterPro" id="IPR016084">
    <property type="entry name" value="Haem_Oase-like_multi-hlx"/>
</dbReference>
<keyword evidence="2" id="KW-1185">Reference proteome</keyword>
<dbReference type="SUPFAM" id="SSF48613">
    <property type="entry name" value="Heme oxygenase-like"/>
    <property type="match status" value="1"/>
</dbReference>
<protein>
    <submittedName>
        <fullName evidence="1">Biliverdin-producing heme oxygenase</fullName>
    </submittedName>
</protein>
<name>A0A4U1CPA2_9SPHI</name>
<dbReference type="RefSeq" id="WP_136839459.1">
    <property type="nucleotide sequence ID" value="NZ_SWBR01000002.1"/>
</dbReference>
<evidence type="ECO:0000313" key="2">
    <source>
        <dbReference type="Proteomes" id="UP000309488"/>
    </source>
</evidence>
<dbReference type="Proteomes" id="UP000309488">
    <property type="component" value="Unassembled WGS sequence"/>
</dbReference>
<dbReference type="GO" id="GO:0004392">
    <property type="term" value="F:heme oxygenase (decyclizing) activity"/>
    <property type="evidence" value="ECO:0007669"/>
    <property type="project" value="InterPro"/>
</dbReference>
<sequence length="182" mass="19866">MENALSAAIKENTTPEHQQLEQLVISHLKQIRSDADYAQLLRNFYAYFSAVEAVCVPNISITGLIDLSSRRDSSFIARDITELGGNLDNLPAVVVPEINNLAQAMGAMYVIEGSVLGGPYIVKMLARLGIVNGVSFFSGYGAATGERWKEFVTALNSLSDPLAQQQAIFTAKETFANFQKVF</sequence>
<proteinExistence type="predicted"/>
<dbReference type="EMBL" id="SWBR01000002">
    <property type="protein sequence ID" value="TKC09881.1"/>
    <property type="molecule type" value="Genomic_DNA"/>
</dbReference>
<dbReference type="InterPro" id="IPR016053">
    <property type="entry name" value="Haem_Oase-like"/>
</dbReference>